<dbReference type="InterPro" id="IPR003599">
    <property type="entry name" value="Ig_sub"/>
</dbReference>
<dbReference type="InterPro" id="IPR013162">
    <property type="entry name" value="CD80_C2-set"/>
</dbReference>
<evidence type="ECO:0000256" key="7">
    <source>
        <dbReference type="SAM" id="SignalP"/>
    </source>
</evidence>
<evidence type="ECO:0000313" key="10">
    <source>
        <dbReference type="WBParaSite" id="PSU_v2.g19281.t1"/>
    </source>
</evidence>
<dbReference type="SMART" id="SM00409">
    <property type="entry name" value="IG"/>
    <property type="match status" value="5"/>
</dbReference>
<feature type="domain" description="Ig-like" evidence="8">
    <location>
        <begin position="23"/>
        <end position="119"/>
    </location>
</feature>
<dbReference type="InterPro" id="IPR036179">
    <property type="entry name" value="Ig-like_dom_sf"/>
</dbReference>
<feature type="domain" description="Ig-like" evidence="8">
    <location>
        <begin position="349"/>
        <end position="415"/>
    </location>
</feature>
<evidence type="ECO:0000259" key="8">
    <source>
        <dbReference type="PROSITE" id="PS50835"/>
    </source>
</evidence>
<keyword evidence="5" id="KW-0393">Immunoglobulin domain</keyword>
<sequence>MYQRISILIFLLLLHCRFGRGKQRITEGPSDVISRFGETIVFKCRVDDQEGAVQWLKNGFGLGSTRDLPLYKRYSMIGRSSLGEYHLQIENSTFDDEAQYECHIEETATSASQTSAAASLKIISEPEPPKILTNKTKISLEEGQNIDLTCQARNGRPAPQLAWVILANRDSTNVLHWLGNSSTILKNTNLHGNEEEAPYNVAIRNDNKPLDSGLETVTSRISFPISKLDDQGHIACIATHPTYSTSHKTASLPLDVLYAPNVEIKLDETRSSLEEGGQVVLTCHVEAKPLENLRIYWTKNDKPLEPSGPQTVIVRNIRMEDNEHKVICHAENPVGKGEAIYKLDIHYGPRIMTTSQTKAVQRGEPVTFVCEATGNPKPTIYWRHKNSDQLVGQGNKLTLDSVNPSQVGEYECVASVQGFEDAKMKNVLHLKGPPIIEFTDSLIEHDKSKVVMTCKVRGKPFPKNIMWIHNGQLINFGASKGRMQAQEKHQEYGMESKLTIFRVSENDYGIYNCSATNEYGSDSMIAELKELTLIEQMVHYGGDDPSDVTVRCEALDGVQFFGADVYSAEGLDNVDLITTKDYISVPQNNPDMDYLPPPNVIYQTSPGYAPHPHDYASSDNSIRYDQTYNSFLPHHLGNGHVVDLYGNSYLKHSNNGGQLETLAEVATPDTESGTPLLVPGESHDRTVSQMSTHV</sequence>
<evidence type="ECO:0000256" key="5">
    <source>
        <dbReference type="ARBA" id="ARBA00023319"/>
    </source>
</evidence>
<keyword evidence="7" id="KW-0732">Signal</keyword>
<feature type="domain" description="Ig-like" evidence="8">
    <location>
        <begin position="260"/>
        <end position="346"/>
    </location>
</feature>
<feature type="chain" id="PRO_5037056083" evidence="7">
    <location>
        <begin position="22"/>
        <end position="694"/>
    </location>
</feature>
<organism evidence="9 10">
    <name type="scientific">Panagrolaimus superbus</name>
    <dbReference type="NCBI Taxonomy" id="310955"/>
    <lineage>
        <taxon>Eukaryota</taxon>
        <taxon>Metazoa</taxon>
        <taxon>Ecdysozoa</taxon>
        <taxon>Nematoda</taxon>
        <taxon>Chromadorea</taxon>
        <taxon>Rhabditida</taxon>
        <taxon>Tylenchina</taxon>
        <taxon>Panagrolaimomorpha</taxon>
        <taxon>Panagrolaimoidea</taxon>
        <taxon>Panagrolaimidae</taxon>
        <taxon>Panagrolaimus</taxon>
    </lineage>
</organism>
<keyword evidence="4" id="KW-0325">Glycoprotein</keyword>
<evidence type="ECO:0000256" key="3">
    <source>
        <dbReference type="ARBA" id="ARBA00023157"/>
    </source>
</evidence>
<dbReference type="InterPro" id="IPR051275">
    <property type="entry name" value="Cell_adhesion_signaling"/>
</dbReference>
<name>A0A914YJ01_9BILA</name>
<dbReference type="InterPro" id="IPR003598">
    <property type="entry name" value="Ig_sub2"/>
</dbReference>
<dbReference type="SMART" id="SM00408">
    <property type="entry name" value="IGc2"/>
    <property type="match status" value="5"/>
</dbReference>
<evidence type="ECO:0000256" key="6">
    <source>
        <dbReference type="SAM" id="MobiDB-lite"/>
    </source>
</evidence>
<dbReference type="WBParaSite" id="PSU_v2.g19281.t1">
    <property type="protein sequence ID" value="PSU_v2.g19281.t1"/>
    <property type="gene ID" value="PSU_v2.g19281"/>
</dbReference>
<dbReference type="InterPro" id="IPR013098">
    <property type="entry name" value="Ig_I-set"/>
</dbReference>
<dbReference type="SUPFAM" id="SSF48726">
    <property type="entry name" value="Immunoglobulin"/>
    <property type="match status" value="5"/>
</dbReference>
<dbReference type="PROSITE" id="PS50835">
    <property type="entry name" value="IG_LIKE"/>
    <property type="match status" value="5"/>
</dbReference>
<dbReference type="Gene3D" id="2.60.40.10">
    <property type="entry name" value="Immunoglobulins"/>
    <property type="match status" value="5"/>
</dbReference>
<proteinExistence type="predicted"/>
<feature type="domain" description="Ig-like" evidence="8">
    <location>
        <begin position="129"/>
        <end position="253"/>
    </location>
</feature>
<dbReference type="GO" id="GO:0098609">
    <property type="term" value="P:cell-cell adhesion"/>
    <property type="evidence" value="ECO:0007669"/>
    <property type="project" value="TreeGrafter"/>
</dbReference>
<dbReference type="CDD" id="cd00096">
    <property type="entry name" value="Ig"/>
    <property type="match status" value="1"/>
</dbReference>
<dbReference type="AlphaFoldDB" id="A0A914YJ01"/>
<feature type="region of interest" description="Disordered" evidence="6">
    <location>
        <begin position="669"/>
        <end position="694"/>
    </location>
</feature>
<dbReference type="Proteomes" id="UP000887577">
    <property type="component" value="Unplaced"/>
</dbReference>
<evidence type="ECO:0000313" key="9">
    <source>
        <dbReference type="Proteomes" id="UP000887577"/>
    </source>
</evidence>
<dbReference type="InterPro" id="IPR007110">
    <property type="entry name" value="Ig-like_dom"/>
</dbReference>
<evidence type="ECO:0000256" key="4">
    <source>
        <dbReference type="ARBA" id="ARBA00023180"/>
    </source>
</evidence>
<dbReference type="Pfam" id="PF13927">
    <property type="entry name" value="Ig_3"/>
    <property type="match status" value="3"/>
</dbReference>
<keyword evidence="2" id="KW-0472">Membrane</keyword>
<dbReference type="Pfam" id="PF07679">
    <property type="entry name" value="I-set"/>
    <property type="match status" value="1"/>
</dbReference>
<dbReference type="PANTHER" id="PTHR11640">
    <property type="entry name" value="NEPHRIN"/>
    <property type="match status" value="1"/>
</dbReference>
<feature type="domain" description="Ig-like" evidence="8">
    <location>
        <begin position="433"/>
        <end position="532"/>
    </location>
</feature>
<dbReference type="GO" id="GO:0005911">
    <property type="term" value="C:cell-cell junction"/>
    <property type="evidence" value="ECO:0007669"/>
    <property type="project" value="TreeGrafter"/>
</dbReference>
<reference evidence="10" key="1">
    <citation type="submission" date="2022-11" db="UniProtKB">
        <authorList>
            <consortium name="WormBaseParasite"/>
        </authorList>
    </citation>
    <scope>IDENTIFICATION</scope>
</reference>
<evidence type="ECO:0000256" key="2">
    <source>
        <dbReference type="ARBA" id="ARBA00023136"/>
    </source>
</evidence>
<protein>
    <submittedName>
        <fullName evidence="10">Ig-like domain-containing protein</fullName>
    </submittedName>
</protein>
<comment type="subcellular location">
    <subcellularLocation>
        <location evidence="1">Membrane</location>
        <topology evidence="1">Single-pass type I membrane protein</topology>
    </subcellularLocation>
</comment>
<dbReference type="PANTHER" id="PTHR11640:SF31">
    <property type="entry name" value="IRREGULAR CHIASM C-ROUGHEST PROTEIN-RELATED"/>
    <property type="match status" value="1"/>
</dbReference>
<dbReference type="GO" id="GO:0050839">
    <property type="term" value="F:cell adhesion molecule binding"/>
    <property type="evidence" value="ECO:0007669"/>
    <property type="project" value="TreeGrafter"/>
</dbReference>
<dbReference type="InterPro" id="IPR013783">
    <property type="entry name" value="Ig-like_fold"/>
</dbReference>
<evidence type="ECO:0000256" key="1">
    <source>
        <dbReference type="ARBA" id="ARBA00004479"/>
    </source>
</evidence>
<dbReference type="GO" id="GO:0005886">
    <property type="term" value="C:plasma membrane"/>
    <property type="evidence" value="ECO:0007669"/>
    <property type="project" value="TreeGrafter"/>
</dbReference>
<dbReference type="Pfam" id="PF08205">
    <property type="entry name" value="C2-set_2"/>
    <property type="match status" value="1"/>
</dbReference>
<keyword evidence="3" id="KW-1015">Disulfide bond</keyword>
<keyword evidence="9" id="KW-1185">Reference proteome</keyword>
<accession>A0A914YJ01</accession>
<feature type="signal peptide" evidence="7">
    <location>
        <begin position="1"/>
        <end position="21"/>
    </location>
</feature>